<sequence length="447" mass="48924">MRKRKRSAKTGRRVVVCAALALCLCGCQVPRPELPVVGEKKTESRAGGGYGAEGGAAEKGENPGGEMGWKDAPSSYAPQVRTETIRLAGEGEVQVPQEAALPAYRVVNEPYSEAEYGRYKEIVREIYGISWKEGERDAQGEFSGDGMYYLSFPFTDVSKDKTAILWIDRMDPNLTFAGDGEYQPDEGFRLLVSRGEAGTEEEREMLRQRLEEKSEAFIRRLSEEELCSGAFVRDEVRWLGIRTRNETTGKWEQGRYGLELVYERTCGNVPVPGREPTLMGKPGSAIQYIGFVYADDGTLLELKNIGRQSLEADGGRNGAEKAGEAAFILPFDAAAQIFEQYVRTYDDTRRALPAGGFAESAAAGDGAGTVTAIRFTRAALEYRYVPAAEEEGAEEGGFLRPVWNFYGTASVGQTRAGERSLEGEITPVANGREIILVSVDAADGSIF</sequence>
<evidence type="ECO:0000313" key="4">
    <source>
        <dbReference type="Proteomes" id="UP000823910"/>
    </source>
</evidence>
<accession>A0A9D2MXG5</accession>
<dbReference type="EMBL" id="DWWT01000002">
    <property type="protein sequence ID" value="HJC04602.1"/>
    <property type="molecule type" value="Genomic_DNA"/>
</dbReference>
<evidence type="ECO:0000256" key="2">
    <source>
        <dbReference type="SAM" id="SignalP"/>
    </source>
</evidence>
<evidence type="ECO:0000313" key="3">
    <source>
        <dbReference type="EMBL" id="HJC04602.1"/>
    </source>
</evidence>
<evidence type="ECO:0000256" key="1">
    <source>
        <dbReference type="SAM" id="MobiDB-lite"/>
    </source>
</evidence>
<protein>
    <recommendedName>
        <fullName evidence="5">Lipoprotein</fullName>
    </recommendedName>
</protein>
<evidence type="ECO:0008006" key="5">
    <source>
        <dbReference type="Google" id="ProtNLM"/>
    </source>
</evidence>
<feature type="signal peptide" evidence="2">
    <location>
        <begin position="1"/>
        <end position="21"/>
    </location>
</feature>
<keyword evidence="2" id="KW-0732">Signal</keyword>
<gene>
    <name evidence="3" type="ORF">H9704_00305</name>
</gene>
<reference evidence="3" key="1">
    <citation type="journal article" date="2021" name="PeerJ">
        <title>Extensive microbial diversity within the chicken gut microbiome revealed by metagenomics and culture.</title>
        <authorList>
            <person name="Gilroy R."/>
            <person name="Ravi A."/>
            <person name="Getino M."/>
            <person name="Pursley I."/>
            <person name="Horton D.L."/>
            <person name="Alikhan N.F."/>
            <person name="Baker D."/>
            <person name="Gharbi K."/>
            <person name="Hall N."/>
            <person name="Watson M."/>
            <person name="Adriaenssens E.M."/>
            <person name="Foster-Nyarko E."/>
            <person name="Jarju S."/>
            <person name="Secka A."/>
            <person name="Antonio M."/>
            <person name="Oren A."/>
            <person name="Chaudhuri R.R."/>
            <person name="La Ragione R."/>
            <person name="Hildebrand F."/>
            <person name="Pallen M.J."/>
        </authorList>
    </citation>
    <scope>NUCLEOTIDE SEQUENCE</scope>
    <source>
        <strain evidence="3">CHK180-15479</strain>
    </source>
</reference>
<dbReference type="Proteomes" id="UP000823910">
    <property type="component" value="Unassembled WGS sequence"/>
</dbReference>
<dbReference type="AlphaFoldDB" id="A0A9D2MXG5"/>
<feature type="region of interest" description="Disordered" evidence="1">
    <location>
        <begin position="38"/>
        <end position="74"/>
    </location>
</feature>
<dbReference type="CDD" id="cd22249">
    <property type="entry name" value="UDM1_RNF168_RNF169-like"/>
    <property type="match status" value="1"/>
</dbReference>
<proteinExistence type="predicted"/>
<reference evidence="3" key="2">
    <citation type="submission" date="2021-04" db="EMBL/GenBank/DDBJ databases">
        <authorList>
            <person name="Gilroy R."/>
        </authorList>
    </citation>
    <scope>NUCLEOTIDE SEQUENCE</scope>
    <source>
        <strain evidence="3">CHK180-15479</strain>
    </source>
</reference>
<feature type="chain" id="PRO_5039083862" description="Lipoprotein" evidence="2">
    <location>
        <begin position="22"/>
        <end position="447"/>
    </location>
</feature>
<comment type="caution">
    <text evidence="3">The sequence shown here is derived from an EMBL/GenBank/DDBJ whole genome shotgun (WGS) entry which is preliminary data.</text>
</comment>
<name>A0A9D2MXG5_9FIRM</name>
<organism evidence="3 4">
    <name type="scientific">Candidatus Enterocloster excrementipullorum</name>
    <dbReference type="NCBI Taxonomy" id="2838559"/>
    <lineage>
        <taxon>Bacteria</taxon>
        <taxon>Bacillati</taxon>
        <taxon>Bacillota</taxon>
        <taxon>Clostridia</taxon>
        <taxon>Lachnospirales</taxon>
        <taxon>Lachnospiraceae</taxon>
        <taxon>Enterocloster</taxon>
    </lineage>
</organism>